<dbReference type="OrthoDB" id="1056765at2"/>
<evidence type="ECO:0000313" key="4">
    <source>
        <dbReference type="Proteomes" id="UP000321168"/>
    </source>
</evidence>
<accession>A0A5C6VKI4</accession>
<comment type="caution">
    <text evidence="3">The sequence shown here is derived from an EMBL/GenBank/DDBJ whole genome shotgun (WGS) entry which is preliminary data.</text>
</comment>
<evidence type="ECO:0000259" key="2">
    <source>
        <dbReference type="Pfam" id="PF18962"/>
    </source>
</evidence>
<gene>
    <name evidence="3" type="ORF">FRX97_00895</name>
</gene>
<name>A0A5C6VKI4_9FLAO</name>
<dbReference type="AlphaFoldDB" id="A0A5C6VKI4"/>
<dbReference type="Pfam" id="PF18962">
    <property type="entry name" value="Por_Secre_tail"/>
    <property type="match status" value="1"/>
</dbReference>
<keyword evidence="1" id="KW-0732">Signal</keyword>
<dbReference type="Proteomes" id="UP000321168">
    <property type="component" value="Unassembled WGS sequence"/>
</dbReference>
<protein>
    <submittedName>
        <fullName evidence="3">T9SS type A sorting domain-containing protein</fullName>
    </submittedName>
</protein>
<feature type="domain" description="Secretion system C-terminal sorting" evidence="2">
    <location>
        <begin position="405"/>
        <end position="471"/>
    </location>
</feature>
<evidence type="ECO:0000313" key="3">
    <source>
        <dbReference type="EMBL" id="TXC85211.1"/>
    </source>
</evidence>
<keyword evidence="4" id="KW-1185">Reference proteome</keyword>
<evidence type="ECO:0000256" key="1">
    <source>
        <dbReference type="ARBA" id="ARBA00022729"/>
    </source>
</evidence>
<organism evidence="3 4">
    <name type="scientific">Luteibaculum oceani</name>
    <dbReference type="NCBI Taxonomy" id="1294296"/>
    <lineage>
        <taxon>Bacteria</taxon>
        <taxon>Pseudomonadati</taxon>
        <taxon>Bacteroidota</taxon>
        <taxon>Flavobacteriia</taxon>
        <taxon>Flavobacteriales</taxon>
        <taxon>Luteibaculaceae</taxon>
        <taxon>Luteibaculum</taxon>
    </lineage>
</organism>
<proteinExistence type="predicted"/>
<dbReference type="RefSeq" id="WP_147012425.1">
    <property type="nucleotide sequence ID" value="NZ_VORB01000001.1"/>
</dbReference>
<sequence length="478" mass="54743">MRLQILILTLITITLHGQNLKTYNPFNDDLTGSISTYSSINGYFFEEKVLGSDSTRIFSLDPNFQIAKTLIIPFHAIKSFGISKNIGVIHYTKQNSSYIVDTYNSQLEQVSSTSLDLKLPDTLSYGLRGAFFNPQDKNLYLTFRHLDKVNFNHKLWVVILNENFVHIKTEEILIENTLDYAGEIFSKDSIIYLFGRELAVLDTELKVLWKTTTPENQPGIVNERPEIINNDALNSVCFSENGVITNRLQIVDSAYVLNGQIKREISYRDLINKYDKHGNNIQSRANKFPTNEYLNIWLPKFGQFSNKAPIVGSRTNFGQNPKQSDFVYGTINLDNLEYKGLNYYGKQNETFETMGNSWLQENCEWVITNQIQDIQSGESIEDRVYKVNCQFTNLQRPDNNKTFSVYPIPFINSLKVEFPRYWTGKISLMDTQGKLVYQGNLSNVNSSKIDVSQLAPGIYLLKAQDCFGNATSQRVVKK</sequence>
<dbReference type="NCBIfam" id="TIGR04183">
    <property type="entry name" value="Por_Secre_tail"/>
    <property type="match status" value="1"/>
</dbReference>
<dbReference type="InterPro" id="IPR026444">
    <property type="entry name" value="Secre_tail"/>
</dbReference>
<reference evidence="3 4" key="1">
    <citation type="submission" date="2019-08" db="EMBL/GenBank/DDBJ databases">
        <title>Genome of Luteibaculum oceani JCM 18817.</title>
        <authorList>
            <person name="Bowman J.P."/>
        </authorList>
    </citation>
    <scope>NUCLEOTIDE SEQUENCE [LARGE SCALE GENOMIC DNA]</scope>
    <source>
        <strain evidence="3 4">JCM 18817</strain>
    </source>
</reference>
<dbReference type="EMBL" id="VORB01000001">
    <property type="protein sequence ID" value="TXC85211.1"/>
    <property type="molecule type" value="Genomic_DNA"/>
</dbReference>